<keyword evidence="7" id="KW-1185">Reference proteome</keyword>
<accession>A0ABY5DW31</accession>
<sequence>MAARDTSPRRLPRAEREQQTLDVAQALFAQHGYAAVTMDEVAAAVGVTKPLLYNYFGNKERLYLACLGRTADALIARLTTAFAEASDPGEGLREALRAFFAFVDSDRASWQVLYDETLPTGGEIADHIDAYRGQATDLVGSALRHLDPAPGPALLPGMAHALLGAVEALCRWWIRDGAGDLSAAATADAFIALVRPGLARGVREGAPTFSPSPNPGPART</sequence>
<keyword evidence="2 4" id="KW-0238">DNA-binding</keyword>
<dbReference type="InterPro" id="IPR036271">
    <property type="entry name" value="Tet_transcr_reg_TetR-rel_C_sf"/>
</dbReference>
<feature type="DNA-binding region" description="H-T-H motif" evidence="4">
    <location>
        <begin position="37"/>
        <end position="56"/>
    </location>
</feature>
<evidence type="ECO:0000256" key="3">
    <source>
        <dbReference type="ARBA" id="ARBA00023163"/>
    </source>
</evidence>
<keyword evidence="3" id="KW-0804">Transcription</keyword>
<dbReference type="PRINTS" id="PR00455">
    <property type="entry name" value="HTHTETR"/>
</dbReference>
<protein>
    <submittedName>
        <fullName evidence="6">TetR/AcrR family transcriptional regulator</fullName>
    </submittedName>
</protein>
<dbReference type="Proteomes" id="UP001056035">
    <property type="component" value="Chromosome"/>
</dbReference>
<dbReference type="InterPro" id="IPR001647">
    <property type="entry name" value="HTH_TetR"/>
</dbReference>
<evidence type="ECO:0000313" key="6">
    <source>
        <dbReference type="EMBL" id="UTI65503.1"/>
    </source>
</evidence>
<dbReference type="PANTHER" id="PTHR30055:SF158">
    <property type="entry name" value="POSSIBLE TRANSCRIPTIONAL REGULATORY PROTEIN (PROBABLY TETR-FAMILY)"/>
    <property type="match status" value="1"/>
</dbReference>
<evidence type="ECO:0000256" key="4">
    <source>
        <dbReference type="PROSITE-ProRule" id="PRU00335"/>
    </source>
</evidence>
<gene>
    <name evidence="6" type="ORF">NBH00_04640</name>
</gene>
<dbReference type="PROSITE" id="PS01081">
    <property type="entry name" value="HTH_TETR_1"/>
    <property type="match status" value="1"/>
</dbReference>
<dbReference type="InterPro" id="IPR054129">
    <property type="entry name" value="DesT_TetR_C"/>
</dbReference>
<evidence type="ECO:0000313" key="7">
    <source>
        <dbReference type="Proteomes" id="UP001056035"/>
    </source>
</evidence>
<dbReference type="RefSeq" id="WP_254572183.1">
    <property type="nucleotide sequence ID" value="NZ_CP098502.1"/>
</dbReference>
<dbReference type="PANTHER" id="PTHR30055">
    <property type="entry name" value="HTH-TYPE TRANSCRIPTIONAL REGULATOR RUTR"/>
    <property type="match status" value="1"/>
</dbReference>
<proteinExistence type="predicted"/>
<name>A0ABY5DW31_9ACTN</name>
<dbReference type="SUPFAM" id="SSF48498">
    <property type="entry name" value="Tetracyclin repressor-like, C-terminal domain"/>
    <property type="match status" value="1"/>
</dbReference>
<evidence type="ECO:0000256" key="2">
    <source>
        <dbReference type="ARBA" id="ARBA00023125"/>
    </source>
</evidence>
<dbReference type="InterPro" id="IPR023772">
    <property type="entry name" value="DNA-bd_HTH_TetR-type_CS"/>
</dbReference>
<dbReference type="EMBL" id="CP098502">
    <property type="protein sequence ID" value="UTI65503.1"/>
    <property type="molecule type" value="Genomic_DNA"/>
</dbReference>
<dbReference type="SUPFAM" id="SSF46689">
    <property type="entry name" value="Homeodomain-like"/>
    <property type="match status" value="1"/>
</dbReference>
<dbReference type="PROSITE" id="PS50977">
    <property type="entry name" value="HTH_TETR_2"/>
    <property type="match status" value="1"/>
</dbReference>
<dbReference type="Pfam" id="PF00440">
    <property type="entry name" value="TetR_N"/>
    <property type="match status" value="1"/>
</dbReference>
<evidence type="ECO:0000256" key="1">
    <source>
        <dbReference type="ARBA" id="ARBA00023015"/>
    </source>
</evidence>
<organism evidence="6 7">
    <name type="scientific">Paraconexibacter antarcticus</name>
    <dbReference type="NCBI Taxonomy" id="2949664"/>
    <lineage>
        <taxon>Bacteria</taxon>
        <taxon>Bacillati</taxon>
        <taxon>Actinomycetota</taxon>
        <taxon>Thermoleophilia</taxon>
        <taxon>Solirubrobacterales</taxon>
        <taxon>Paraconexibacteraceae</taxon>
        <taxon>Paraconexibacter</taxon>
    </lineage>
</organism>
<evidence type="ECO:0000259" key="5">
    <source>
        <dbReference type="PROSITE" id="PS50977"/>
    </source>
</evidence>
<dbReference type="Gene3D" id="1.10.357.10">
    <property type="entry name" value="Tetracycline Repressor, domain 2"/>
    <property type="match status" value="1"/>
</dbReference>
<feature type="domain" description="HTH tetR-type" evidence="5">
    <location>
        <begin position="14"/>
        <end position="74"/>
    </location>
</feature>
<reference evidence="6 7" key="1">
    <citation type="submission" date="2022-06" db="EMBL/GenBank/DDBJ databases">
        <title>Paraconexibacter antarcticus.</title>
        <authorList>
            <person name="Kim C.S."/>
        </authorList>
    </citation>
    <scope>NUCLEOTIDE SEQUENCE [LARGE SCALE GENOMIC DNA]</scope>
    <source>
        <strain evidence="6 7">02-257</strain>
    </source>
</reference>
<keyword evidence="1" id="KW-0805">Transcription regulation</keyword>
<dbReference type="InterPro" id="IPR009057">
    <property type="entry name" value="Homeodomain-like_sf"/>
</dbReference>
<dbReference type="Pfam" id="PF21943">
    <property type="entry name" value="TetR_C_46"/>
    <property type="match status" value="1"/>
</dbReference>
<dbReference type="InterPro" id="IPR050109">
    <property type="entry name" value="HTH-type_TetR-like_transc_reg"/>
</dbReference>